<name>A0A6A3DAT6_9STRA</name>
<reference evidence="2 3" key="1">
    <citation type="submission" date="2018-08" db="EMBL/GenBank/DDBJ databases">
        <title>Genomic investigation of the strawberry pathogen Phytophthora fragariae indicates pathogenicity is determined by transcriptional variation in three key races.</title>
        <authorList>
            <person name="Adams T.M."/>
            <person name="Armitage A.D."/>
            <person name="Sobczyk M.K."/>
            <person name="Bates H.J."/>
            <person name="Dunwell J.M."/>
            <person name="Nellist C.F."/>
            <person name="Harrison R.J."/>
        </authorList>
    </citation>
    <scope>NUCLEOTIDE SEQUENCE [LARGE SCALE GENOMIC DNA]</scope>
    <source>
        <strain evidence="2 3">NOV-9</strain>
    </source>
</reference>
<feature type="signal peptide" evidence="1">
    <location>
        <begin position="1"/>
        <end position="23"/>
    </location>
</feature>
<dbReference type="AlphaFoldDB" id="A0A6A3DAT6"/>
<dbReference type="Proteomes" id="UP000429523">
    <property type="component" value="Unassembled WGS sequence"/>
</dbReference>
<evidence type="ECO:0000313" key="3">
    <source>
        <dbReference type="Proteomes" id="UP000429523"/>
    </source>
</evidence>
<keyword evidence="1" id="KW-0732">Signal</keyword>
<organism evidence="2 3">
    <name type="scientific">Phytophthora fragariae</name>
    <dbReference type="NCBI Taxonomy" id="53985"/>
    <lineage>
        <taxon>Eukaryota</taxon>
        <taxon>Sar</taxon>
        <taxon>Stramenopiles</taxon>
        <taxon>Oomycota</taxon>
        <taxon>Peronosporomycetes</taxon>
        <taxon>Peronosporales</taxon>
        <taxon>Peronosporaceae</taxon>
        <taxon>Phytophthora</taxon>
    </lineage>
</organism>
<evidence type="ECO:0000256" key="1">
    <source>
        <dbReference type="SAM" id="SignalP"/>
    </source>
</evidence>
<protein>
    <submittedName>
        <fullName evidence="2">Uncharacterized protein</fullName>
    </submittedName>
</protein>
<evidence type="ECO:0000313" key="2">
    <source>
        <dbReference type="EMBL" id="KAE8918539.1"/>
    </source>
</evidence>
<gene>
    <name evidence="2" type="ORF">PF009_g31148</name>
</gene>
<feature type="chain" id="PRO_5025384493" evidence="1">
    <location>
        <begin position="24"/>
        <end position="202"/>
    </location>
</feature>
<accession>A0A6A3DAT6</accession>
<comment type="caution">
    <text evidence="2">The sequence shown here is derived from an EMBL/GenBank/DDBJ whole genome shotgun (WGS) entry which is preliminary data.</text>
</comment>
<proteinExistence type="predicted"/>
<dbReference type="EMBL" id="QXGF01005595">
    <property type="protein sequence ID" value="KAE8918539.1"/>
    <property type="molecule type" value="Genomic_DNA"/>
</dbReference>
<sequence>MLAAAALASAAVFMAASIPTADAHGYMLVPEAQFQGPAKSDWNVQIDPVWESPDWFGNTAKSVEVFKSLKSANNFKDLKTLLDDTSKYGPDCGWTDPNGTPQPIPTNGKAVFNRGLIHVGPCEIWLGSKKVLYADDCRSTYGHNNDNVKTEFPVDYSSCKGSGCQMRFYWLGFQALDTKTVWQTYKDCIPLKASGASNSTSA</sequence>